<dbReference type="Proteomes" id="UP000287247">
    <property type="component" value="Unassembled WGS sequence"/>
</dbReference>
<dbReference type="OrthoDB" id="465045at2"/>
<dbReference type="EMBL" id="BDQK01000001">
    <property type="protein sequence ID" value="GBF79013.1"/>
    <property type="molecule type" value="Genomic_DNA"/>
</dbReference>
<protein>
    <submittedName>
        <fullName evidence="1">DNA-binding protein</fullName>
    </submittedName>
</protein>
<evidence type="ECO:0000313" key="1">
    <source>
        <dbReference type="EMBL" id="GBF79013.1"/>
    </source>
</evidence>
<dbReference type="SUPFAM" id="SSF52833">
    <property type="entry name" value="Thioredoxin-like"/>
    <property type="match status" value="1"/>
</dbReference>
<dbReference type="AlphaFoldDB" id="A0A401ICI8"/>
<gene>
    <name evidence="1" type="ORF">AsFPU1_0405</name>
</gene>
<name>A0A401ICI8_APHSA</name>
<keyword evidence="1" id="KW-0238">DNA-binding</keyword>
<dbReference type="InterPro" id="IPR036249">
    <property type="entry name" value="Thioredoxin-like_sf"/>
</dbReference>
<proteinExistence type="predicted"/>
<evidence type="ECO:0000313" key="2">
    <source>
        <dbReference type="Proteomes" id="UP000287247"/>
    </source>
</evidence>
<sequence>MDSFHAHTSPFQLEGQFLGFISKSDGHFKSIRLAIGERELQVKLDKGLRHSGTFGLAAGDWISISGQQQFNSSFTKLKLKAYQVNRLSCNLSCKTSETLTNSAPSSTVSGSGRKKGKILLCNKSDCANHGGKELHQILEKTLGQLGLSDHVTIEKTSCQKRCSKAPNLILMPGKARHSKPNPKSIDNLIRDHYCNDNSCSS</sequence>
<dbReference type="Gene3D" id="3.40.30.10">
    <property type="entry name" value="Glutaredoxin"/>
    <property type="match status" value="1"/>
</dbReference>
<keyword evidence="2" id="KW-1185">Reference proteome</keyword>
<reference evidence="2" key="1">
    <citation type="submission" date="2017-05" db="EMBL/GenBank/DDBJ databases">
        <title>Physiological properties and genetic analysis related to exopolysaccharide production of fresh-water unicellular cyanobacterium Aphanothece sacrum, Suizenji Nori, that has been cultured as a food source in Japan.</title>
        <authorList>
            <person name="Kanesaki Y."/>
            <person name="Yoshikawa S."/>
            <person name="Ohki K."/>
        </authorList>
    </citation>
    <scope>NUCLEOTIDE SEQUENCE [LARGE SCALE GENOMIC DNA]</scope>
    <source>
        <strain evidence="2">FPU1</strain>
    </source>
</reference>
<dbReference type="GO" id="GO:0003677">
    <property type="term" value="F:DNA binding"/>
    <property type="evidence" value="ECO:0007669"/>
    <property type="project" value="UniProtKB-KW"/>
</dbReference>
<comment type="caution">
    <text evidence="1">The sequence shown here is derived from an EMBL/GenBank/DDBJ whole genome shotgun (WGS) entry which is preliminary data.</text>
</comment>
<dbReference type="CDD" id="cd02980">
    <property type="entry name" value="TRX_Fd_family"/>
    <property type="match status" value="1"/>
</dbReference>
<dbReference type="RefSeq" id="WP_124976509.1">
    <property type="nucleotide sequence ID" value="NZ_BDQK01000001.1"/>
</dbReference>
<accession>A0A401ICI8</accession>
<organism evidence="1 2">
    <name type="scientific">Aphanothece sacrum FPU1</name>
    <dbReference type="NCBI Taxonomy" id="1920663"/>
    <lineage>
        <taxon>Bacteria</taxon>
        <taxon>Bacillati</taxon>
        <taxon>Cyanobacteriota</taxon>
        <taxon>Cyanophyceae</taxon>
        <taxon>Oscillatoriophycideae</taxon>
        <taxon>Chroococcales</taxon>
        <taxon>Aphanothecaceae</taxon>
        <taxon>Aphanothece</taxon>
    </lineage>
</organism>